<gene>
    <name evidence="7" type="ORF">g.56431</name>
</gene>
<feature type="non-terminal residue" evidence="7">
    <location>
        <position position="1"/>
    </location>
</feature>
<dbReference type="InterPro" id="IPR013087">
    <property type="entry name" value="Znf_C2H2_type"/>
</dbReference>
<evidence type="ECO:0000256" key="2">
    <source>
        <dbReference type="ARBA" id="ARBA00022737"/>
    </source>
</evidence>
<feature type="non-terminal residue" evidence="7">
    <location>
        <position position="142"/>
    </location>
</feature>
<keyword evidence="2" id="KW-0677">Repeat</keyword>
<dbReference type="Pfam" id="PF00096">
    <property type="entry name" value="zf-C2H2"/>
    <property type="match status" value="1"/>
</dbReference>
<dbReference type="GO" id="GO:0008270">
    <property type="term" value="F:zinc ion binding"/>
    <property type="evidence" value="ECO:0007669"/>
    <property type="project" value="UniProtKB-KW"/>
</dbReference>
<keyword evidence="3 5" id="KW-0863">Zinc-finger</keyword>
<dbReference type="Gene3D" id="3.30.160.60">
    <property type="entry name" value="Classic Zinc Finger"/>
    <property type="match status" value="1"/>
</dbReference>
<dbReference type="EMBL" id="GECU01031955">
    <property type="protein sequence ID" value="JAS75751.1"/>
    <property type="molecule type" value="Transcribed_RNA"/>
</dbReference>
<dbReference type="PANTHER" id="PTHR24403">
    <property type="entry name" value="ZINC FINGER PROTEIN"/>
    <property type="match status" value="1"/>
</dbReference>
<evidence type="ECO:0000259" key="6">
    <source>
        <dbReference type="PROSITE" id="PS50157"/>
    </source>
</evidence>
<organism evidence="7">
    <name type="scientific">Homalodisca liturata</name>
    <dbReference type="NCBI Taxonomy" id="320908"/>
    <lineage>
        <taxon>Eukaryota</taxon>
        <taxon>Metazoa</taxon>
        <taxon>Ecdysozoa</taxon>
        <taxon>Arthropoda</taxon>
        <taxon>Hexapoda</taxon>
        <taxon>Insecta</taxon>
        <taxon>Pterygota</taxon>
        <taxon>Neoptera</taxon>
        <taxon>Paraneoptera</taxon>
        <taxon>Hemiptera</taxon>
        <taxon>Auchenorrhyncha</taxon>
        <taxon>Membracoidea</taxon>
        <taxon>Cicadellidae</taxon>
        <taxon>Cicadellinae</taxon>
        <taxon>Proconiini</taxon>
        <taxon>Homalodisca</taxon>
    </lineage>
</organism>
<dbReference type="InterPro" id="IPR050688">
    <property type="entry name" value="Zinc_finger/UBP_domain"/>
</dbReference>
<proteinExistence type="predicted"/>
<dbReference type="PROSITE" id="PS50157">
    <property type="entry name" value="ZINC_FINGER_C2H2_2"/>
    <property type="match status" value="1"/>
</dbReference>
<dbReference type="InterPro" id="IPR036236">
    <property type="entry name" value="Znf_C2H2_sf"/>
</dbReference>
<sequence>AVGAATAAQQQRDSQDQVNGAQRFQCPKCHRSYSHFHSMKRHLRLECGVPPQFKSPHCEYVSNRKGNINAHIAIKHENKTFDCPRCLKPYSSRNNMLYHLRTECLPRRLPDDPMVNSPLDLLAAIAKPHSLDKHVNISSPVL</sequence>
<evidence type="ECO:0000256" key="4">
    <source>
        <dbReference type="ARBA" id="ARBA00022833"/>
    </source>
</evidence>
<dbReference type="AlphaFoldDB" id="A0A1B6HM78"/>
<keyword evidence="1" id="KW-0479">Metal-binding</keyword>
<evidence type="ECO:0000313" key="7">
    <source>
        <dbReference type="EMBL" id="JAS75751.1"/>
    </source>
</evidence>
<evidence type="ECO:0000256" key="5">
    <source>
        <dbReference type="PROSITE-ProRule" id="PRU00042"/>
    </source>
</evidence>
<accession>A0A1B6HM78</accession>
<dbReference type="SUPFAM" id="SSF57667">
    <property type="entry name" value="beta-beta-alpha zinc fingers"/>
    <property type="match status" value="1"/>
</dbReference>
<evidence type="ECO:0000256" key="3">
    <source>
        <dbReference type="ARBA" id="ARBA00022771"/>
    </source>
</evidence>
<protein>
    <recommendedName>
        <fullName evidence="6">C2H2-type domain-containing protein</fullName>
    </recommendedName>
</protein>
<reference evidence="7" key="1">
    <citation type="submission" date="2015-11" db="EMBL/GenBank/DDBJ databases">
        <title>De novo transcriptome assembly of four potential Pierce s Disease insect vectors from Arizona vineyards.</title>
        <authorList>
            <person name="Tassone E.E."/>
        </authorList>
    </citation>
    <scope>NUCLEOTIDE SEQUENCE</scope>
</reference>
<name>A0A1B6HM78_9HEMI</name>
<evidence type="ECO:0000256" key="1">
    <source>
        <dbReference type="ARBA" id="ARBA00022723"/>
    </source>
</evidence>
<feature type="domain" description="C2H2-type" evidence="6">
    <location>
        <begin position="24"/>
        <end position="51"/>
    </location>
</feature>
<keyword evidence="4" id="KW-0862">Zinc</keyword>